<accession>A0ABU3F640</accession>
<keyword evidence="1" id="KW-0175">Coiled coil</keyword>
<evidence type="ECO:0000313" key="3">
    <source>
        <dbReference type="Proteomes" id="UP001252875"/>
    </source>
</evidence>
<dbReference type="Proteomes" id="UP001252875">
    <property type="component" value="Unassembled WGS sequence"/>
</dbReference>
<name>A0ABU3F640_9ENTE</name>
<gene>
    <name evidence="2" type="ORF">P7D85_22815</name>
</gene>
<proteinExistence type="predicted"/>
<comment type="caution">
    <text evidence="2">The sequence shown here is derived from an EMBL/GenBank/DDBJ whole genome shotgun (WGS) entry which is preliminary data.</text>
</comment>
<organism evidence="2 3">
    <name type="scientific">Enterococcus hulanensis</name>
    <dbReference type="NCBI Taxonomy" id="2559929"/>
    <lineage>
        <taxon>Bacteria</taxon>
        <taxon>Bacillati</taxon>
        <taxon>Bacillota</taxon>
        <taxon>Bacilli</taxon>
        <taxon>Lactobacillales</taxon>
        <taxon>Enterococcaceae</taxon>
        <taxon>Enterococcus</taxon>
    </lineage>
</organism>
<feature type="coiled-coil region" evidence="1">
    <location>
        <begin position="56"/>
        <end position="83"/>
    </location>
</feature>
<protein>
    <submittedName>
        <fullName evidence="2">Uncharacterized protein</fullName>
    </submittedName>
</protein>
<keyword evidence="3" id="KW-1185">Reference proteome</keyword>
<dbReference type="RefSeq" id="WP_311823739.1">
    <property type="nucleotide sequence ID" value="NZ_JARPYF010000030.1"/>
</dbReference>
<evidence type="ECO:0000313" key="2">
    <source>
        <dbReference type="EMBL" id="MDT2602606.1"/>
    </source>
</evidence>
<evidence type="ECO:0000256" key="1">
    <source>
        <dbReference type="SAM" id="Coils"/>
    </source>
</evidence>
<dbReference type="EMBL" id="JARPYI010000028">
    <property type="protein sequence ID" value="MDT2602606.1"/>
    <property type="molecule type" value="Genomic_DNA"/>
</dbReference>
<sequence length="103" mass="11600">MNIWVSVNTDGFLTGYSLSEMPDMVEVDVENEPIDFSNWRLVNNQLIHDPENAPIVEEPISEVEKLKKENEKLKAELDATKIDLANTQLGLAEVYEIVLGGEI</sequence>
<reference evidence="2 3" key="1">
    <citation type="submission" date="2023-03" db="EMBL/GenBank/DDBJ databases">
        <authorList>
            <person name="Shen W."/>
            <person name="Cai J."/>
        </authorList>
    </citation>
    <scope>NUCLEOTIDE SEQUENCE [LARGE SCALE GENOMIC DNA]</scope>
    <source>
        <strain evidence="2 3">D6-4</strain>
    </source>
</reference>